<evidence type="ECO:0000256" key="4">
    <source>
        <dbReference type="ARBA" id="ARBA00022989"/>
    </source>
</evidence>
<sequence length="367" mass="41571">MLEENTTFYQGTWNILQLNASTFNSSSGGMEQNTTAFRAGAWGAKQLTPVITLSLCAAVGLPSNLAVITTIARKIMGQNVSFTLKLMFTLAVCDTLSLLTIPVWIYVLLRGWSLGEQACKMFTYLVYWSLYASVLTVTSMSVHHHSIMNARSPNRRLMERLHMGRKRVWLVALWIIAGAVALPVIPTRSVVDKNGGQRCQRSANTDWEKVVGLLYEVLFGYIIPFSVLLTSYLCLHKKVPKANLTSKRRMTRLVVNIVVVFFVFWTPTHIVNIMDIVTTLSKMSNPDKYERIKIVRRIVGDFARTLSYMNCCLNPFLYAFASRSFLTRRQRCVKEERVHFSPQATQDSSRVLTEDTSTEIKTVTNSL</sequence>
<evidence type="ECO:0000256" key="10">
    <source>
        <dbReference type="SAM" id="Phobius"/>
    </source>
</evidence>
<dbReference type="Gene3D" id="1.20.1070.10">
    <property type="entry name" value="Rhodopsin 7-helix transmembrane proteins"/>
    <property type="match status" value="1"/>
</dbReference>
<keyword evidence="4 10" id="KW-1133">Transmembrane helix</keyword>
<name>A0ABD1K517_9TELE</name>
<feature type="transmembrane region" description="Helical" evidence="10">
    <location>
        <begin position="253"/>
        <end position="274"/>
    </location>
</feature>
<feature type="domain" description="G-protein coupled receptors family 1 profile" evidence="11">
    <location>
        <begin position="63"/>
        <end position="318"/>
    </location>
</feature>
<accession>A0ABD1K517</accession>
<dbReference type="PANTHER" id="PTHR10489:SF946">
    <property type="entry name" value="LEUKOTRIENE B4 RECEPTOR 1-LIKE"/>
    <property type="match status" value="1"/>
</dbReference>
<evidence type="ECO:0000313" key="12">
    <source>
        <dbReference type="EMBL" id="KAL2094126.1"/>
    </source>
</evidence>
<keyword evidence="9" id="KW-0807">Transducer</keyword>
<reference evidence="12 13" key="1">
    <citation type="submission" date="2024-09" db="EMBL/GenBank/DDBJ databases">
        <title>A chromosome-level genome assembly of Gray's grenadier anchovy, Coilia grayii.</title>
        <authorList>
            <person name="Fu Z."/>
        </authorList>
    </citation>
    <scope>NUCLEOTIDE SEQUENCE [LARGE SCALE GENOMIC DNA]</scope>
    <source>
        <strain evidence="12">G4</strain>
        <tissue evidence="12">Muscle</tissue>
    </source>
</reference>
<feature type="transmembrane region" description="Helical" evidence="10">
    <location>
        <begin position="213"/>
        <end position="233"/>
    </location>
</feature>
<feature type="transmembrane region" description="Helical" evidence="10">
    <location>
        <begin position="168"/>
        <end position="185"/>
    </location>
</feature>
<keyword evidence="2" id="KW-1003">Cell membrane</keyword>
<evidence type="ECO:0000256" key="7">
    <source>
        <dbReference type="ARBA" id="ARBA00023170"/>
    </source>
</evidence>
<gene>
    <name evidence="12" type="ORF">ACEWY4_011438</name>
</gene>
<dbReference type="Proteomes" id="UP001591681">
    <property type="component" value="Unassembled WGS sequence"/>
</dbReference>
<dbReference type="AlphaFoldDB" id="A0ABD1K517"/>
<keyword evidence="13" id="KW-1185">Reference proteome</keyword>
<comment type="subcellular location">
    <subcellularLocation>
        <location evidence="1">Cell membrane</location>
        <topology evidence="1">Multi-pass membrane protein</topology>
    </subcellularLocation>
</comment>
<dbReference type="InterPro" id="IPR050119">
    <property type="entry name" value="CCR1-9-like"/>
</dbReference>
<feature type="transmembrane region" description="Helical" evidence="10">
    <location>
        <begin position="125"/>
        <end position="147"/>
    </location>
</feature>
<dbReference type="SUPFAM" id="SSF81321">
    <property type="entry name" value="Family A G protein-coupled receptor-like"/>
    <property type="match status" value="1"/>
</dbReference>
<dbReference type="FunFam" id="1.20.1070.10:FF:000109">
    <property type="entry name" value="Leukotriene B4 receptor"/>
    <property type="match status" value="1"/>
</dbReference>
<evidence type="ECO:0000256" key="3">
    <source>
        <dbReference type="ARBA" id="ARBA00022692"/>
    </source>
</evidence>
<evidence type="ECO:0000256" key="5">
    <source>
        <dbReference type="ARBA" id="ARBA00023040"/>
    </source>
</evidence>
<keyword evidence="5" id="KW-0297">G-protein coupled receptor</keyword>
<evidence type="ECO:0000256" key="1">
    <source>
        <dbReference type="ARBA" id="ARBA00004651"/>
    </source>
</evidence>
<evidence type="ECO:0000256" key="8">
    <source>
        <dbReference type="ARBA" id="ARBA00023180"/>
    </source>
</evidence>
<evidence type="ECO:0000256" key="2">
    <source>
        <dbReference type="ARBA" id="ARBA00022475"/>
    </source>
</evidence>
<dbReference type="PANTHER" id="PTHR10489">
    <property type="entry name" value="CELL ADHESION MOLECULE"/>
    <property type="match status" value="1"/>
</dbReference>
<dbReference type="PROSITE" id="PS50262">
    <property type="entry name" value="G_PROTEIN_RECEP_F1_2"/>
    <property type="match status" value="1"/>
</dbReference>
<dbReference type="GO" id="GO:0004974">
    <property type="term" value="F:leukotriene receptor activity"/>
    <property type="evidence" value="ECO:0007669"/>
    <property type="project" value="UniProtKB-ARBA"/>
</dbReference>
<comment type="caution">
    <text evidence="12">The sequence shown here is derived from an EMBL/GenBank/DDBJ whole genome shotgun (WGS) entry which is preliminary data.</text>
</comment>
<feature type="transmembrane region" description="Helical" evidence="10">
    <location>
        <begin position="84"/>
        <end position="105"/>
    </location>
</feature>
<keyword evidence="3 10" id="KW-0812">Transmembrane</keyword>
<evidence type="ECO:0000313" key="13">
    <source>
        <dbReference type="Proteomes" id="UP001591681"/>
    </source>
</evidence>
<dbReference type="PRINTS" id="PR00237">
    <property type="entry name" value="GPCRRHODOPSN"/>
</dbReference>
<organism evidence="12 13">
    <name type="scientific">Coilia grayii</name>
    <name type="common">Gray's grenadier anchovy</name>
    <dbReference type="NCBI Taxonomy" id="363190"/>
    <lineage>
        <taxon>Eukaryota</taxon>
        <taxon>Metazoa</taxon>
        <taxon>Chordata</taxon>
        <taxon>Craniata</taxon>
        <taxon>Vertebrata</taxon>
        <taxon>Euteleostomi</taxon>
        <taxon>Actinopterygii</taxon>
        <taxon>Neopterygii</taxon>
        <taxon>Teleostei</taxon>
        <taxon>Clupei</taxon>
        <taxon>Clupeiformes</taxon>
        <taxon>Clupeoidei</taxon>
        <taxon>Engraulidae</taxon>
        <taxon>Coilinae</taxon>
        <taxon>Coilia</taxon>
    </lineage>
</organism>
<dbReference type="GO" id="GO:0005886">
    <property type="term" value="C:plasma membrane"/>
    <property type="evidence" value="ECO:0007669"/>
    <property type="project" value="UniProtKB-SubCell"/>
</dbReference>
<keyword evidence="8" id="KW-0325">Glycoprotein</keyword>
<proteinExistence type="predicted"/>
<keyword evidence="7" id="KW-0675">Receptor</keyword>
<evidence type="ECO:0000256" key="6">
    <source>
        <dbReference type="ARBA" id="ARBA00023136"/>
    </source>
</evidence>
<keyword evidence="6 10" id="KW-0472">Membrane</keyword>
<dbReference type="Pfam" id="PF00001">
    <property type="entry name" value="7tm_1"/>
    <property type="match status" value="1"/>
</dbReference>
<evidence type="ECO:0000256" key="9">
    <source>
        <dbReference type="ARBA" id="ARBA00023224"/>
    </source>
</evidence>
<dbReference type="InterPro" id="IPR017452">
    <property type="entry name" value="GPCR_Rhodpsn_7TM"/>
</dbReference>
<protein>
    <recommendedName>
        <fullName evidence="11">G-protein coupled receptors family 1 profile domain-containing protein</fullName>
    </recommendedName>
</protein>
<feature type="transmembrane region" description="Helical" evidence="10">
    <location>
        <begin position="50"/>
        <end position="72"/>
    </location>
</feature>
<dbReference type="EMBL" id="JBHFQA010000009">
    <property type="protein sequence ID" value="KAL2094126.1"/>
    <property type="molecule type" value="Genomic_DNA"/>
</dbReference>
<evidence type="ECO:0000259" key="11">
    <source>
        <dbReference type="PROSITE" id="PS50262"/>
    </source>
</evidence>
<dbReference type="InterPro" id="IPR000276">
    <property type="entry name" value="GPCR_Rhodpsn"/>
</dbReference>